<evidence type="ECO:0000256" key="6">
    <source>
        <dbReference type="ARBA" id="ARBA00022833"/>
    </source>
</evidence>
<keyword evidence="20" id="KW-1185">Reference proteome</keyword>
<evidence type="ECO:0000256" key="4">
    <source>
        <dbReference type="ARBA" id="ARBA00022763"/>
    </source>
</evidence>
<reference evidence="19 20" key="1">
    <citation type="journal article" date="2014" name="BMC Genomics">
        <title>Genome sequencing of four Aureobasidium pullulans varieties: biotechnological potential, stress tolerance, and description of new species.</title>
        <authorList>
            <person name="Gostin Ar C."/>
            <person name="Ohm R.A."/>
            <person name="Kogej T."/>
            <person name="Sonjak S."/>
            <person name="Turk M."/>
            <person name="Zajc J."/>
            <person name="Zalar P."/>
            <person name="Grube M."/>
            <person name="Sun H."/>
            <person name="Han J."/>
            <person name="Sharma A."/>
            <person name="Chiniquy J."/>
            <person name="Ngan C.Y."/>
            <person name="Lipzen A."/>
            <person name="Barry K."/>
            <person name="Grigoriev I.V."/>
            <person name="Gunde-Cimerman N."/>
        </authorList>
    </citation>
    <scope>NUCLEOTIDE SEQUENCE [LARGE SCALE GENOMIC DNA]</scope>
    <source>
        <strain evidence="19 20">CBS 147.97</strain>
    </source>
</reference>
<keyword evidence="6 14" id="KW-0862">Zinc</keyword>
<evidence type="ECO:0000256" key="16">
    <source>
        <dbReference type="RuleBase" id="RU361213"/>
    </source>
</evidence>
<evidence type="ECO:0000256" key="2">
    <source>
        <dbReference type="ARBA" id="ARBA00010210"/>
    </source>
</evidence>
<feature type="site" description="Histone H3K4me3 binding" evidence="13">
    <location>
        <position position="368"/>
    </location>
</feature>
<protein>
    <recommendedName>
        <fullName evidence="16">Chromatin modification-related protein</fullName>
    </recommendedName>
</protein>
<evidence type="ECO:0000256" key="5">
    <source>
        <dbReference type="ARBA" id="ARBA00022771"/>
    </source>
</evidence>
<evidence type="ECO:0000256" key="15">
    <source>
        <dbReference type="PROSITE-ProRule" id="PRU00146"/>
    </source>
</evidence>
<comment type="similarity">
    <text evidence="2 16">Belongs to the ING family.</text>
</comment>
<dbReference type="AlphaFoldDB" id="A0A074WIS0"/>
<dbReference type="PANTHER" id="PTHR10333">
    <property type="entry name" value="INHIBITOR OF GROWTH PROTEIN"/>
    <property type="match status" value="1"/>
</dbReference>
<dbReference type="GO" id="GO:0006355">
    <property type="term" value="P:regulation of DNA-templated transcription"/>
    <property type="evidence" value="ECO:0007669"/>
    <property type="project" value="TreeGrafter"/>
</dbReference>
<feature type="binding site" evidence="14">
    <location>
        <position position="369"/>
    </location>
    <ligand>
        <name>Zn(2+)</name>
        <dbReference type="ChEBI" id="CHEBI:29105"/>
        <label>1</label>
    </ligand>
</feature>
<keyword evidence="8" id="KW-0234">DNA repair</keyword>
<evidence type="ECO:0000259" key="18">
    <source>
        <dbReference type="PROSITE" id="PS50016"/>
    </source>
</evidence>
<dbReference type="CDD" id="cd15505">
    <property type="entry name" value="PHD_ING"/>
    <property type="match status" value="1"/>
</dbReference>
<keyword evidence="9 16" id="KW-0539">Nucleus</keyword>
<name>A0A074WIS0_9PEZI</name>
<comment type="subcellular location">
    <subcellularLocation>
        <location evidence="1 16">Nucleus</location>
    </subcellularLocation>
</comment>
<proteinExistence type="inferred from homology"/>
<feature type="binding site" evidence="14">
    <location>
        <position position="396"/>
    </location>
    <ligand>
        <name>Zn(2+)</name>
        <dbReference type="ChEBI" id="CHEBI:29105"/>
        <label>1</label>
    </ligand>
</feature>
<evidence type="ECO:0000256" key="14">
    <source>
        <dbReference type="PIRSR" id="PIRSR628651-51"/>
    </source>
</evidence>
<feature type="domain" description="PHD-type" evidence="18">
    <location>
        <begin position="366"/>
        <end position="415"/>
    </location>
</feature>
<dbReference type="InterPro" id="IPR028651">
    <property type="entry name" value="ING_fam"/>
</dbReference>
<dbReference type="PANTHER" id="PTHR10333:SF100">
    <property type="entry name" value="CHROMATIN MODIFICATION-RELATED PROTEIN YNG2"/>
    <property type="match status" value="1"/>
</dbReference>
<feature type="binding site" evidence="14">
    <location>
        <position position="412"/>
    </location>
    <ligand>
        <name>Zn(2+)</name>
        <dbReference type="ChEBI" id="CHEBI:29105"/>
        <label>2</label>
    </ligand>
</feature>
<dbReference type="GO" id="GO:0051321">
    <property type="term" value="P:meiotic cell cycle"/>
    <property type="evidence" value="ECO:0007669"/>
    <property type="project" value="UniProtKB-KW"/>
</dbReference>
<accession>A0A074WIS0</accession>
<feature type="compositionally biased region" description="Low complexity" evidence="17">
    <location>
        <begin position="305"/>
        <end position="322"/>
    </location>
</feature>
<sequence length="426" mass="45485">MAAIGTDDAATVLDQFCHDVANLPAEIAHLLEEIQAKDQHIQDLRDVINTRDRSIQNFVRAQGGHVKNPKEDGLTKVIMANFDRIEILQAEKLGLSEKAMRLLDRNVRRFDVKLRDLVNSEQMPPDPTLPSLLLPEAGSVAASNAPSAAAAINSAQSGGAPNVANAAIARLHATNQRTSSPLNAQNALLNQAHLNSPSARSQRESSADASKRRRLNTSLSGTVPTTASSLRQSSLGPSSGTPKAGTPNPASSRAGSAQPNKKAPHNKRIAPHQASASASNRKRIRSSNAAALKKGGGADRKRHLTSPTPSSSRGSVSPTPSTLPLGVDGTVDSRSRLRGTRAASAASDDENDDAEPDAEGEEDDTQVYCVCQRVSFGDMVACDNDDCPHQWFHWGCVDLKAEPKGEWLCPHCRELPRSKIVKTSDK</sequence>
<feature type="binding site" evidence="14">
    <location>
        <position position="387"/>
    </location>
    <ligand>
        <name>Zn(2+)</name>
        <dbReference type="ChEBI" id="CHEBI:29105"/>
        <label>2</label>
    </ligand>
</feature>
<dbReference type="Gene3D" id="3.30.40.10">
    <property type="entry name" value="Zinc/RING finger domain, C3HC4 (zinc finger)"/>
    <property type="match status" value="1"/>
</dbReference>
<keyword evidence="5 15" id="KW-0863">Zinc-finger</keyword>
<dbReference type="RefSeq" id="XP_013427292.1">
    <property type="nucleotide sequence ID" value="XM_013571838.1"/>
</dbReference>
<dbReference type="SMART" id="SM00249">
    <property type="entry name" value="PHD"/>
    <property type="match status" value="1"/>
</dbReference>
<dbReference type="OrthoDB" id="2505961at2759"/>
<dbReference type="Pfam" id="PF12998">
    <property type="entry name" value="ING"/>
    <property type="match status" value="1"/>
</dbReference>
<dbReference type="SMART" id="SM01408">
    <property type="entry name" value="ING"/>
    <property type="match status" value="1"/>
</dbReference>
<evidence type="ECO:0000256" key="7">
    <source>
        <dbReference type="ARBA" id="ARBA00022853"/>
    </source>
</evidence>
<dbReference type="InterPro" id="IPR001965">
    <property type="entry name" value="Znf_PHD"/>
</dbReference>
<dbReference type="GO" id="GO:0035267">
    <property type="term" value="C:NuA4 histone acetyltransferase complex"/>
    <property type="evidence" value="ECO:0007669"/>
    <property type="project" value="TreeGrafter"/>
</dbReference>
<evidence type="ECO:0000256" key="3">
    <source>
        <dbReference type="ARBA" id="ARBA00022723"/>
    </source>
</evidence>
<feature type="binding site" evidence="14">
    <location>
        <position position="382"/>
    </location>
    <ligand>
        <name>Zn(2+)</name>
        <dbReference type="ChEBI" id="CHEBI:29105"/>
        <label>2</label>
    </ligand>
</feature>
<comment type="function">
    <text evidence="16">Component of an histone acetyltransferase complex.</text>
</comment>
<evidence type="ECO:0000256" key="13">
    <source>
        <dbReference type="PIRSR" id="PIRSR628651-50"/>
    </source>
</evidence>
<evidence type="ECO:0000256" key="17">
    <source>
        <dbReference type="SAM" id="MobiDB-lite"/>
    </source>
</evidence>
<dbReference type="CDD" id="cd16858">
    <property type="entry name" value="ING_ING3_Yng2p"/>
    <property type="match status" value="1"/>
</dbReference>
<comment type="subunit">
    <text evidence="16">Component of an histone acetyltransferase complex. Interacts with H3K4me3 and to a lesser extent with H3K4me2.</text>
</comment>
<keyword evidence="10" id="KW-0469">Meiosis</keyword>
<evidence type="ECO:0000313" key="19">
    <source>
        <dbReference type="EMBL" id="KEQ73025.1"/>
    </source>
</evidence>
<dbReference type="EMBL" id="KL584710">
    <property type="protein sequence ID" value="KEQ73025.1"/>
    <property type="molecule type" value="Genomic_DNA"/>
</dbReference>
<dbReference type="Gene3D" id="6.10.140.1740">
    <property type="match status" value="1"/>
</dbReference>
<dbReference type="HOGENOM" id="CLU_031900_7_0_1"/>
<dbReference type="GO" id="GO:0006325">
    <property type="term" value="P:chromatin organization"/>
    <property type="evidence" value="ECO:0007669"/>
    <property type="project" value="UniProtKB-KW"/>
</dbReference>
<feature type="site" description="Histone H3K4me3 binding" evidence="13">
    <location>
        <position position="391"/>
    </location>
</feature>
<evidence type="ECO:0000256" key="8">
    <source>
        <dbReference type="ARBA" id="ARBA00023204"/>
    </source>
</evidence>
<dbReference type="InterPro" id="IPR024610">
    <property type="entry name" value="ING_N_histone-binding"/>
</dbReference>
<dbReference type="GO" id="GO:0006281">
    <property type="term" value="P:DNA repair"/>
    <property type="evidence" value="ECO:0007669"/>
    <property type="project" value="UniProtKB-KW"/>
</dbReference>
<keyword evidence="4" id="KW-0227">DNA damage</keyword>
<evidence type="ECO:0000256" key="12">
    <source>
        <dbReference type="ARBA" id="ARBA00037044"/>
    </source>
</evidence>
<dbReference type="InterPro" id="IPR011011">
    <property type="entry name" value="Znf_FYVE_PHD"/>
</dbReference>
<feature type="compositionally biased region" description="Basic and acidic residues" evidence="17">
    <location>
        <begin position="201"/>
        <end position="210"/>
    </location>
</feature>
<feature type="compositionally biased region" description="Low complexity" evidence="17">
    <location>
        <begin position="228"/>
        <end position="240"/>
    </location>
</feature>
<dbReference type="PROSITE" id="PS01359">
    <property type="entry name" value="ZF_PHD_1"/>
    <property type="match status" value="1"/>
</dbReference>
<feature type="compositionally biased region" description="Acidic residues" evidence="17">
    <location>
        <begin position="347"/>
        <end position="362"/>
    </location>
</feature>
<gene>
    <name evidence="19" type="ORF">M436DRAFT_82286</name>
</gene>
<evidence type="ECO:0000256" key="1">
    <source>
        <dbReference type="ARBA" id="ARBA00004123"/>
    </source>
</evidence>
<organism evidence="19 20">
    <name type="scientific">Aureobasidium namibiae CBS 147.97</name>
    <dbReference type="NCBI Taxonomy" id="1043004"/>
    <lineage>
        <taxon>Eukaryota</taxon>
        <taxon>Fungi</taxon>
        <taxon>Dikarya</taxon>
        <taxon>Ascomycota</taxon>
        <taxon>Pezizomycotina</taxon>
        <taxon>Dothideomycetes</taxon>
        <taxon>Dothideomycetidae</taxon>
        <taxon>Dothideales</taxon>
        <taxon>Saccotheciaceae</taxon>
        <taxon>Aureobasidium</taxon>
    </lineage>
</organism>
<feature type="region of interest" description="Disordered" evidence="17">
    <location>
        <begin position="193"/>
        <end position="362"/>
    </location>
</feature>
<dbReference type="GO" id="GO:0005634">
    <property type="term" value="C:nucleus"/>
    <property type="evidence" value="ECO:0007669"/>
    <property type="project" value="UniProtKB-SubCell"/>
</dbReference>
<dbReference type="PROSITE" id="PS50016">
    <property type="entry name" value="ZF_PHD_2"/>
    <property type="match status" value="1"/>
</dbReference>
<dbReference type="Proteomes" id="UP000027730">
    <property type="component" value="Unassembled WGS sequence"/>
</dbReference>
<feature type="site" description="Histone H3K4me3 binding" evidence="13">
    <location>
        <position position="379"/>
    </location>
</feature>
<keyword evidence="7 16" id="KW-0156">Chromatin regulator</keyword>
<dbReference type="InterPro" id="IPR013083">
    <property type="entry name" value="Znf_RING/FYVE/PHD"/>
</dbReference>
<dbReference type="GO" id="GO:0008270">
    <property type="term" value="F:zinc ion binding"/>
    <property type="evidence" value="ECO:0007669"/>
    <property type="project" value="UniProtKB-KW"/>
</dbReference>
<evidence type="ECO:0000256" key="10">
    <source>
        <dbReference type="ARBA" id="ARBA00023254"/>
    </source>
</evidence>
<keyword evidence="3 14" id="KW-0479">Metal-binding</keyword>
<dbReference type="InterPro" id="IPR019787">
    <property type="entry name" value="Znf_PHD-finger"/>
</dbReference>
<evidence type="ECO:0000313" key="20">
    <source>
        <dbReference type="Proteomes" id="UP000027730"/>
    </source>
</evidence>
<feature type="binding site" evidence="14">
    <location>
        <position position="371"/>
    </location>
    <ligand>
        <name>Zn(2+)</name>
        <dbReference type="ChEBI" id="CHEBI:29105"/>
        <label>1</label>
    </ligand>
</feature>
<feature type="binding site" evidence="14">
    <location>
        <position position="393"/>
    </location>
    <ligand>
        <name>Zn(2+)</name>
        <dbReference type="ChEBI" id="CHEBI:29105"/>
        <label>1</label>
    </ligand>
</feature>
<keyword evidence="11" id="KW-0131">Cell cycle</keyword>
<feature type="site" description="Histone H3K4me3 binding" evidence="13">
    <location>
        <position position="383"/>
    </location>
</feature>
<dbReference type="GeneID" id="25416959"/>
<dbReference type="InterPro" id="IPR019786">
    <property type="entry name" value="Zinc_finger_PHD-type_CS"/>
</dbReference>
<evidence type="ECO:0000256" key="9">
    <source>
        <dbReference type="ARBA" id="ARBA00023242"/>
    </source>
</evidence>
<dbReference type="SUPFAM" id="SSF57903">
    <property type="entry name" value="FYVE/PHD zinc finger"/>
    <property type="match status" value="1"/>
</dbReference>
<feature type="binding site" evidence="14">
    <location>
        <position position="409"/>
    </location>
    <ligand>
        <name>Zn(2+)</name>
        <dbReference type="ChEBI" id="CHEBI:29105"/>
        <label>2</label>
    </ligand>
</feature>
<dbReference type="STRING" id="1043004.A0A074WIS0"/>
<comment type="domain">
    <text evidence="16">The PHD-type zinc finger mediates the binding to H3K4me3.</text>
</comment>
<feature type="compositionally biased region" description="Polar residues" evidence="17">
    <location>
        <begin position="216"/>
        <end position="227"/>
    </location>
</feature>
<comment type="function">
    <text evidence="12">Component of the NuA4 histone acetyltransferase complex which is involved in transcriptional activation of selected genes principally by acetylation of nucleosomal histone H4 and H2A. The NuA4 complex is also involved in DNA repair. Involved in cell cycle progression and meiosis.</text>
</comment>
<feature type="compositionally biased region" description="Polar residues" evidence="17">
    <location>
        <begin position="248"/>
        <end position="259"/>
    </location>
</feature>
<evidence type="ECO:0000256" key="11">
    <source>
        <dbReference type="ARBA" id="ARBA00023306"/>
    </source>
</evidence>